<feature type="signal peptide" evidence="5">
    <location>
        <begin position="1"/>
        <end position="23"/>
    </location>
</feature>
<dbReference type="PROSITE" id="PS51257">
    <property type="entry name" value="PROKAR_LIPOPROTEIN"/>
    <property type="match status" value="1"/>
</dbReference>
<protein>
    <submittedName>
        <fullName evidence="7">Outer membrane lipoprotein Omp16</fullName>
    </submittedName>
</protein>
<dbReference type="InterPro" id="IPR006665">
    <property type="entry name" value="OmpA-like"/>
</dbReference>
<dbReference type="Pfam" id="PF00691">
    <property type="entry name" value="OmpA"/>
    <property type="match status" value="1"/>
</dbReference>
<dbReference type="GO" id="GO:0009279">
    <property type="term" value="C:cell outer membrane"/>
    <property type="evidence" value="ECO:0007669"/>
    <property type="project" value="UniProtKB-SubCell"/>
</dbReference>
<dbReference type="InterPro" id="IPR036737">
    <property type="entry name" value="OmpA-like_sf"/>
</dbReference>
<evidence type="ECO:0000256" key="1">
    <source>
        <dbReference type="ARBA" id="ARBA00004442"/>
    </source>
</evidence>
<evidence type="ECO:0000256" key="5">
    <source>
        <dbReference type="SAM" id="SignalP"/>
    </source>
</evidence>
<dbReference type="PROSITE" id="PS51123">
    <property type="entry name" value="OMPA_2"/>
    <property type="match status" value="1"/>
</dbReference>
<proteinExistence type="predicted"/>
<keyword evidence="5" id="KW-0732">Signal</keyword>
<dbReference type="EMBL" id="FWFN01000003">
    <property type="protein sequence ID" value="SLN36931.1"/>
    <property type="molecule type" value="Genomic_DNA"/>
</dbReference>
<feature type="chain" id="PRO_5012010373" evidence="5">
    <location>
        <begin position="24"/>
        <end position="224"/>
    </location>
</feature>
<comment type="subcellular location">
    <subcellularLocation>
        <location evidence="1">Cell outer membrane</location>
    </subcellularLocation>
</comment>
<dbReference type="PRINTS" id="PR01021">
    <property type="entry name" value="OMPADOMAIN"/>
</dbReference>
<dbReference type="PANTHER" id="PTHR30329">
    <property type="entry name" value="STATOR ELEMENT OF FLAGELLAR MOTOR COMPLEX"/>
    <property type="match status" value="1"/>
</dbReference>
<evidence type="ECO:0000256" key="2">
    <source>
        <dbReference type="ARBA" id="ARBA00023136"/>
    </source>
</evidence>
<feature type="domain" description="OmpA-like" evidence="6">
    <location>
        <begin position="65"/>
        <end position="181"/>
    </location>
</feature>
<organism evidence="7 8">
    <name type="scientific">Pseudooceanicola marinus</name>
    <dbReference type="NCBI Taxonomy" id="396013"/>
    <lineage>
        <taxon>Bacteria</taxon>
        <taxon>Pseudomonadati</taxon>
        <taxon>Pseudomonadota</taxon>
        <taxon>Alphaproteobacteria</taxon>
        <taxon>Rhodobacterales</taxon>
        <taxon>Paracoccaceae</taxon>
        <taxon>Pseudooceanicola</taxon>
    </lineage>
</organism>
<dbReference type="RefSeq" id="WP_085887490.1">
    <property type="nucleotide sequence ID" value="NZ_FWFN01000003.1"/>
</dbReference>
<accession>A0A1X6Z0K7</accession>
<dbReference type="SUPFAM" id="SSF103088">
    <property type="entry name" value="OmpA-like"/>
    <property type="match status" value="1"/>
</dbReference>
<dbReference type="InterPro" id="IPR050330">
    <property type="entry name" value="Bact_OuterMem_StrucFunc"/>
</dbReference>
<dbReference type="InterPro" id="IPR006664">
    <property type="entry name" value="OMP_bac"/>
</dbReference>
<keyword evidence="3" id="KW-0998">Cell outer membrane</keyword>
<evidence type="ECO:0000256" key="4">
    <source>
        <dbReference type="PROSITE-ProRule" id="PRU00473"/>
    </source>
</evidence>
<dbReference type="AlphaFoldDB" id="A0A1X6Z0K7"/>
<keyword evidence="2 4" id="KW-0472">Membrane</keyword>
<dbReference type="OrthoDB" id="9810367at2"/>
<gene>
    <name evidence="7" type="ORF">PSM7751_01608</name>
</gene>
<dbReference type="CDD" id="cd07185">
    <property type="entry name" value="OmpA_C-like"/>
    <property type="match status" value="1"/>
</dbReference>
<keyword evidence="8" id="KW-1185">Reference proteome</keyword>
<evidence type="ECO:0000313" key="8">
    <source>
        <dbReference type="Proteomes" id="UP000193963"/>
    </source>
</evidence>
<reference evidence="7 8" key="1">
    <citation type="submission" date="2017-03" db="EMBL/GenBank/DDBJ databases">
        <authorList>
            <person name="Afonso C.L."/>
            <person name="Miller P.J."/>
            <person name="Scott M.A."/>
            <person name="Spackman E."/>
            <person name="Goraichik I."/>
            <person name="Dimitrov K.M."/>
            <person name="Suarez D.L."/>
            <person name="Swayne D.E."/>
        </authorList>
    </citation>
    <scope>NUCLEOTIDE SEQUENCE [LARGE SCALE GENOMIC DNA]</scope>
    <source>
        <strain evidence="7 8">CECT 7751</strain>
    </source>
</reference>
<evidence type="ECO:0000259" key="6">
    <source>
        <dbReference type="PROSITE" id="PS51123"/>
    </source>
</evidence>
<dbReference type="Proteomes" id="UP000193963">
    <property type="component" value="Unassembled WGS sequence"/>
</dbReference>
<name>A0A1X6Z0K7_9RHOB</name>
<dbReference type="Gene3D" id="3.30.1330.60">
    <property type="entry name" value="OmpA-like domain"/>
    <property type="match status" value="1"/>
</dbReference>
<evidence type="ECO:0000313" key="7">
    <source>
        <dbReference type="EMBL" id="SLN36931.1"/>
    </source>
</evidence>
<keyword evidence="7" id="KW-0449">Lipoprotein</keyword>
<evidence type="ECO:0000256" key="3">
    <source>
        <dbReference type="ARBA" id="ARBA00023237"/>
    </source>
</evidence>
<dbReference type="PANTHER" id="PTHR30329:SF21">
    <property type="entry name" value="LIPOPROTEIN YIAD-RELATED"/>
    <property type="match status" value="1"/>
</dbReference>
<sequence length="224" mass="24180">MTTRRLPPIMTAAGLIALLGACAGDGYSPFTREAGAIVDRGDFGNATMNNQLVQTGQRSYVVNLNERFAAEVPSTINFAFNSARLDAAAMAVLSRQAAWIRQFPEVRFRVYGHTDLVGSDSYNRRLGLRRAQAAVSYLVAQGISRDRLEAVASFGETQPLVYTQAPERQNRRTVTEVSGFVQRHPNILDGKYAAVVYRGYVNESAGVPSTLTGGSLNGGSDAGE</sequence>